<sequence length="544" mass="58564">MVRNSAPISLLVQGNKANAASHASLAPTSYKALPANFSFQNKDGCYTYIHMQRPRDADLFEDFGKDKLPDDDVYVPPHHQPINPEDEDDVVPDQHAAFGIQKATQRNKEPAWKDLDLAGLMKKGPAPGRVGPGGKTAYKGAGARGEDGTLAQVILALHDLGGELDEEDGAAGPHLAVLLLADAVGVTGHAAVSSSRSTRAFHVAEWTGLGQRIHQTRYEIGTEETRIFTELRAAVVANLVKLRRNASVLDELDVTTSFARLAVEQGLTRPVLNNSTAHTIIGGRHPTVEGGLREQGRSFTKNDCLVGHTANTATSPNSEADLDVKQDEKSTSTLPAHSSEGRLWLITGPNMAGKSTYLRQNALITVLAQAGCYVPASHATLGIVDAVFSRVGSADNLYRNQSTFMVEMLETGQILRHATPRSFVIMDEIGRGTTPEDGEAVAFACLHHLATVNRCRTLFATHFHGLADLVHKQGLHVSSDGGGPVEMYCTDVEEDGDGGFVYVHKLRRGVNRQSHALKVARLAGLPETAITMANKILSGRHEKS</sequence>
<name>A0ACC1P5B8_9PEZI</name>
<organism evidence="1 2">
    <name type="scientific">Xylaria curta</name>
    <dbReference type="NCBI Taxonomy" id="42375"/>
    <lineage>
        <taxon>Eukaryota</taxon>
        <taxon>Fungi</taxon>
        <taxon>Dikarya</taxon>
        <taxon>Ascomycota</taxon>
        <taxon>Pezizomycotina</taxon>
        <taxon>Sordariomycetes</taxon>
        <taxon>Xylariomycetidae</taxon>
        <taxon>Xylariales</taxon>
        <taxon>Xylariaceae</taxon>
        <taxon>Xylaria</taxon>
    </lineage>
</organism>
<protein>
    <submittedName>
        <fullName evidence="1">Uncharacterized protein</fullName>
    </submittedName>
</protein>
<comment type="caution">
    <text evidence="1">The sequence shown here is derived from an EMBL/GenBank/DDBJ whole genome shotgun (WGS) entry which is preliminary data.</text>
</comment>
<gene>
    <name evidence="1" type="ORF">NUW58_g5001</name>
</gene>
<accession>A0ACC1P5B8</accession>
<evidence type="ECO:0000313" key="1">
    <source>
        <dbReference type="EMBL" id="KAJ2986490.1"/>
    </source>
</evidence>
<reference evidence="1" key="1">
    <citation type="submission" date="2022-10" db="EMBL/GenBank/DDBJ databases">
        <title>Genome Sequence of Xylaria curta.</title>
        <authorList>
            <person name="Buettner E."/>
        </authorList>
    </citation>
    <scope>NUCLEOTIDE SEQUENCE</scope>
    <source>
        <strain evidence="1">Babe10</strain>
    </source>
</reference>
<evidence type="ECO:0000313" key="2">
    <source>
        <dbReference type="Proteomes" id="UP001143856"/>
    </source>
</evidence>
<keyword evidence="2" id="KW-1185">Reference proteome</keyword>
<proteinExistence type="predicted"/>
<dbReference type="EMBL" id="JAPDGR010000939">
    <property type="protein sequence ID" value="KAJ2986490.1"/>
    <property type="molecule type" value="Genomic_DNA"/>
</dbReference>
<dbReference type="Proteomes" id="UP001143856">
    <property type="component" value="Unassembled WGS sequence"/>
</dbReference>